<dbReference type="SUPFAM" id="SSF103473">
    <property type="entry name" value="MFS general substrate transporter"/>
    <property type="match status" value="1"/>
</dbReference>
<feature type="transmembrane region" description="Helical" evidence="6">
    <location>
        <begin position="309"/>
        <end position="331"/>
    </location>
</feature>
<keyword evidence="8" id="KW-1185">Reference proteome</keyword>
<keyword evidence="2" id="KW-1003">Cell membrane</keyword>
<dbReference type="GO" id="GO:0022857">
    <property type="term" value="F:transmembrane transporter activity"/>
    <property type="evidence" value="ECO:0007669"/>
    <property type="project" value="InterPro"/>
</dbReference>
<organism evidence="7 8">
    <name type="scientific">Sulfobacillus harzensis</name>
    <dbReference type="NCBI Taxonomy" id="2729629"/>
    <lineage>
        <taxon>Bacteria</taxon>
        <taxon>Bacillati</taxon>
        <taxon>Bacillota</taxon>
        <taxon>Clostridia</taxon>
        <taxon>Eubacteriales</taxon>
        <taxon>Clostridiales Family XVII. Incertae Sedis</taxon>
        <taxon>Sulfobacillus</taxon>
    </lineage>
</organism>
<feature type="transmembrane region" description="Helical" evidence="6">
    <location>
        <begin position="279"/>
        <end position="303"/>
    </location>
</feature>
<evidence type="ECO:0000313" key="8">
    <source>
        <dbReference type="Proteomes" id="UP000533476"/>
    </source>
</evidence>
<gene>
    <name evidence="7" type="ORF">HIJ39_16485</name>
</gene>
<feature type="transmembrane region" description="Helical" evidence="6">
    <location>
        <begin position="169"/>
        <end position="187"/>
    </location>
</feature>
<dbReference type="InterPro" id="IPR036259">
    <property type="entry name" value="MFS_trans_sf"/>
</dbReference>
<dbReference type="Pfam" id="PF07690">
    <property type="entry name" value="MFS_1"/>
    <property type="match status" value="1"/>
</dbReference>
<feature type="transmembrane region" description="Helical" evidence="6">
    <location>
        <begin position="40"/>
        <end position="60"/>
    </location>
</feature>
<feature type="transmembrane region" description="Helical" evidence="6">
    <location>
        <begin position="352"/>
        <end position="385"/>
    </location>
</feature>
<dbReference type="CDD" id="cd06173">
    <property type="entry name" value="MFS_MefA_like"/>
    <property type="match status" value="1"/>
</dbReference>
<dbReference type="Gene3D" id="1.20.1250.20">
    <property type="entry name" value="MFS general substrate transporter like domains"/>
    <property type="match status" value="1"/>
</dbReference>
<name>A0A7Y0L6P1_9FIRM</name>
<evidence type="ECO:0000256" key="5">
    <source>
        <dbReference type="ARBA" id="ARBA00023136"/>
    </source>
</evidence>
<evidence type="ECO:0000256" key="1">
    <source>
        <dbReference type="ARBA" id="ARBA00004651"/>
    </source>
</evidence>
<dbReference type="InterPro" id="IPR011701">
    <property type="entry name" value="MFS"/>
</dbReference>
<keyword evidence="4 6" id="KW-1133">Transmembrane helix</keyword>
<evidence type="ECO:0000256" key="2">
    <source>
        <dbReference type="ARBA" id="ARBA00022475"/>
    </source>
</evidence>
<dbReference type="AlphaFoldDB" id="A0A7Y0L6P1"/>
<proteinExistence type="predicted"/>
<keyword evidence="5 6" id="KW-0472">Membrane</keyword>
<dbReference type="PANTHER" id="PTHR23513:SF11">
    <property type="entry name" value="STAPHYLOFERRIN A TRANSPORTER"/>
    <property type="match status" value="1"/>
</dbReference>
<feature type="transmembrane region" description="Helical" evidence="6">
    <location>
        <begin position="12"/>
        <end position="34"/>
    </location>
</feature>
<protein>
    <submittedName>
        <fullName evidence="7">MFS transporter</fullName>
    </submittedName>
</protein>
<dbReference type="EMBL" id="JABBVZ010000074">
    <property type="protein sequence ID" value="NMP23932.1"/>
    <property type="molecule type" value="Genomic_DNA"/>
</dbReference>
<dbReference type="GO" id="GO:0005886">
    <property type="term" value="C:plasma membrane"/>
    <property type="evidence" value="ECO:0007669"/>
    <property type="project" value="UniProtKB-SubCell"/>
</dbReference>
<feature type="transmembrane region" description="Helical" evidence="6">
    <location>
        <begin position="245"/>
        <end position="267"/>
    </location>
</feature>
<reference evidence="7 8" key="1">
    <citation type="submission" date="2020-04" db="EMBL/GenBank/DDBJ databases">
        <authorList>
            <person name="Zhang R."/>
            <person name="Schippers A."/>
        </authorList>
    </citation>
    <scope>NUCLEOTIDE SEQUENCE [LARGE SCALE GENOMIC DNA]</scope>
    <source>
        <strain evidence="7 8">DSM 109850</strain>
    </source>
</reference>
<dbReference type="PANTHER" id="PTHR23513">
    <property type="entry name" value="INTEGRAL MEMBRANE EFFLUX PROTEIN-RELATED"/>
    <property type="match status" value="1"/>
</dbReference>
<dbReference type="Proteomes" id="UP000533476">
    <property type="component" value="Unassembled WGS sequence"/>
</dbReference>
<evidence type="ECO:0000256" key="6">
    <source>
        <dbReference type="SAM" id="Phobius"/>
    </source>
</evidence>
<accession>A0A7Y0L6P1</accession>
<keyword evidence="3 6" id="KW-0812">Transmembrane</keyword>
<evidence type="ECO:0000256" key="3">
    <source>
        <dbReference type="ARBA" id="ARBA00022692"/>
    </source>
</evidence>
<dbReference type="RefSeq" id="WP_169101615.1">
    <property type="nucleotide sequence ID" value="NZ_JABBVZ010000074.1"/>
</dbReference>
<sequence>MRKDIPRRAQAIVIAASLGDLAVMGLRLAVVWYLSGLSHHLGVLVWLYVLMELPYLILMVPSGIWADRVARFPLFAMGAMVRIGVIGLGTLWLTSHIASAAVVVTIMVAQECAAAVAQPARSAWTTELVPQESRGALTVWKESGAALAELSGPALAGVAYGFWKLTGTMFSALMLGLLSLTVVLLLGRRFGKSGEVGAPAGGFRDGWHFLRTQPGLLVMMIFFAATNGLNNVEAVLVPLLARYILHLHSAEFGALAGLSALGMLIGVNLGGRFLIGRSLLWVFCAMGVFGAAIAAMGLARTLWVLDGLYFVLGFSFGLTEVVTGTLWQVLVPSSVRGQVMAALSTVARSANPVGYLLAGLLGAWLGLSGGLIAGGMSIVVLAAVVPGFPSVKGLDAAAQQVVGQVATK</sequence>
<comment type="caution">
    <text evidence="7">The sequence shown here is derived from an EMBL/GenBank/DDBJ whole genome shotgun (WGS) entry which is preliminary data.</text>
</comment>
<evidence type="ECO:0000313" key="7">
    <source>
        <dbReference type="EMBL" id="NMP23932.1"/>
    </source>
</evidence>
<comment type="subcellular location">
    <subcellularLocation>
        <location evidence="1">Cell membrane</location>
        <topology evidence="1">Multi-pass membrane protein</topology>
    </subcellularLocation>
</comment>
<feature type="transmembrane region" description="Helical" evidence="6">
    <location>
        <begin position="97"/>
        <end position="117"/>
    </location>
</feature>
<evidence type="ECO:0000256" key="4">
    <source>
        <dbReference type="ARBA" id="ARBA00022989"/>
    </source>
</evidence>